<keyword evidence="11" id="KW-1185">Reference proteome</keyword>
<evidence type="ECO:0000256" key="8">
    <source>
        <dbReference type="SAM" id="SignalP"/>
    </source>
</evidence>
<accession>A0AAF0BV77</accession>
<reference evidence="10" key="1">
    <citation type="submission" date="2023-01" db="EMBL/GenBank/DDBJ databases">
        <title>The diversity of Class Acidimicrobiia in South China Sea sediment environments and the proposal of Iamia marina sp. nov., a novel species of the genus Iamia.</title>
        <authorList>
            <person name="He Y."/>
            <person name="Tian X."/>
        </authorList>
    </citation>
    <scope>NUCLEOTIDE SEQUENCE</scope>
    <source>
        <strain evidence="10">DSM 19957</strain>
    </source>
</reference>
<dbReference type="InterPro" id="IPR018076">
    <property type="entry name" value="T2SS_GspF_dom"/>
</dbReference>
<evidence type="ECO:0000256" key="6">
    <source>
        <dbReference type="SAM" id="MobiDB-lite"/>
    </source>
</evidence>
<dbReference type="Pfam" id="PF00482">
    <property type="entry name" value="T2SSF"/>
    <property type="match status" value="1"/>
</dbReference>
<keyword evidence="3 7" id="KW-0812">Transmembrane</keyword>
<comment type="subcellular location">
    <subcellularLocation>
        <location evidence="1">Cell membrane</location>
        <topology evidence="1">Multi-pass membrane protein</topology>
    </subcellularLocation>
</comment>
<dbReference type="AlphaFoldDB" id="A0AAF0BV77"/>
<name>A0AAF0BV77_9ACTN</name>
<dbReference type="GO" id="GO:0005886">
    <property type="term" value="C:plasma membrane"/>
    <property type="evidence" value="ECO:0007669"/>
    <property type="project" value="UniProtKB-SubCell"/>
</dbReference>
<feature type="transmembrane region" description="Helical" evidence="7">
    <location>
        <begin position="228"/>
        <end position="247"/>
    </location>
</feature>
<feature type="transmembrane region" description="Helical" evidence="7">
    <location>
        <begin position="259"/>
        <end position="279"/>
    </location>
</feature>
<feature type="transmembrane region" description="Helical" evidence="7">
    <location>
        <begin position="84"/>
        <end position="101"/>
    </location>
</feature>
<dbReference type="EMBL" id="CP116942">
    <property type="protein sequence ID" value="WCO66505.1"/>
    <property type="molecule type" value="Genomic_DNA"/>
</dbReference>
<dbReference type="PANTHER" id="PTHR35007">
    <property type="entry name" value="INTEGRAL MEMBRANE PROTEIN-RELATED"/>
    <property type="match status" value="1"/>
</dbReference>
<dbReference type="PANTHER" id="PTHR35007:SF1">
    <property type="entry name" value="PILUS ASSEMBLY PROTEIN"/>
    <property type="match status" value="1"/>
</dbReference>
<evidence type="ECO:0000313" key="11">
    <source>
        <dbReference type="Proteomes" id="UP001216390"/>
    </source>
</evidence>
<dbReference type="Proteomes" id="UP001216390">
    <property type="component" value="Chromosome"/>
</dbReference>
<sequence length="289" mass="28407">MSASALGAGLAAVLAVACAAAGRAPHPAADPRPGPDRHLRHSGGPWARALASAGVEGDPRRWGRAAVGSVVLAALLAGVRGGPLGAAAVALVVTASFALALRVGRGRGPRRADALLPDLLEHVARALRSGRDLPGALGEAGATVGGAHGHEAAAVVARVERGATLVAALRPWPEAHPRAAVGLAVAGLEVAAEAGGARARALDGIAATLRARAVVADETRALATQARASAAVMVALPVVVAALGSAADPRLARTLLGTPVGLACVAVAGVLDGVGAWWMHRVVDGAAVR</sequence>
<keyword evidence="8" id="KW-0732">Signal</keyword>
<dbReference type="RefSeq" id="WP_272736028.1">
    <property type="nucleotide sequence ID" value="NZ_CP116942.1"/>
</dbReference>
<evidence type="ECO:0000256" key="3">
    <source>
        <dbReference type="ARBA" id="ARBA00022692"/>
    </source>
</evidence>
<keyword evidence="5 7" id="KW-0472">Membrane</keyword>
<evidence type="ECO:0000313" key="10">
    <source>
        <dbReference type="EMBL" id="WCO66505.1"/>
    </source>
</evidence>
<feature type="signal peptide" evidence="8">
    <location>
        <begin position="1"/>
        <end position="19"/>
    </location>
</feature>
<dbReference type="KEGG" id="ima:PO878_18570"/>
<organism evidence="10 11">
    <name type="scientific">Iamia majanohamensis</name>
    <dbReference type="NCBI Taxonomy" id="467976"/>
    <lineage>
        <taxon>Bacteria</taxon>
        <taxon>Bacillati</taxon>
        <taxon>Actinomycetota</taxon>
        <taxon>Acidimicrobiia</taxon>
        <taxon>Acidimicrobiales</taxon>
        <taxon>Iamiaceae</taxon>
        <taxon>Iamia</taxon>
    </lineage>
</organism>
<evidence type="ECO:0000256" key="1">
    <source>
        <dbReference type="ARBA" id="ARBA00004651"/>
    </source>
</evidence>
<evidence type="ECO:0000256" key="2">
    <source>
        <dbReference type="ARBA" id="ARBA00022475"/>
    </source>
</evidence>
<evidence type="ECO:0000259" key="9">
    <source>
        <dbReference type="Pfam" id="PF00482"/>
    </source>
</evidence>
<keyword evidence="4 7" id="KW-1133">Transmembrane helix</keyword>
<evidence type="ECO:0000256" key="7">
    <source>
        <dbReference type="SAM" id="Phobius"/>
    </source>
</evidence>
<feature type="region of interest" description="Disordered" evidence="6">
    <location>
        <begin position="24"/>
        <end position="43"/>
    </location>
</feature>
<evidence type="ECO:0000256" key="4">
    <source>
        <dbReference type="ARBA" id="ARBA00022989"/>
    </source>
</evidence>
<feature type="domain" description="Type II secretion system protein GspF" evidence="9">
    <location>
        <begin position="120"/>
        <end position="243"/>
    </location>
</feature>
<feature type="chain" id="PRO_5042022987" evidence="8">
    <location>
        <begin position="20"/>
        <end position="289"/>
    </location>
</feature>
<protein>
    <submittedName>
        <fullName evidence="10">Type II secretion system F family protein</fullName>
    </submittedName>
</protein>
<keyword evidence="2" id="KW-1003">Cell membrane</keyword>
<gene>
    <name evidence="10" type="ORF">PO878_18570</name>
</gene>
<proteinExistence type="predicted"/>
<evidence type="ECO:0000256" key="5">
    <source>
        <dbReference type="ARBA" id="ARBA00023136"/>
    </source>
</evidence>